<accession>A0A8K0NWV4</accession>
<feature type="transmembrane region" description="Helical" evidence="2">
    <location>
        <begin position="228"/>
        <end position="249"/>
    </location>
</feature>
<dbReference type="AlphaFoldDB" id="A0A8K0NWV4"/>
<comment type="caution">
    <text evidence="4">The sequence shown here is derived from an EMBL/GenBank/DDBJ whole genome shotgun (WGS) entry which is preliminary data.</text>
</comment>
<dbReference type="PRINTS" id="PR01273">
    <property type="entry name" value="INVTBRTCOLOR"/>
</dbReference>
<dbReference type="GO" id="GO:0031409">
    <property type="term" value="F:pigment binding"/>
    <property type="evidence" value="ECO:0007669"/>
    <property type="project" value="InterPro"/>
</dbReference>
<dbReference type="Pfam" id="PF08212">
    <property type="entry name" value="Lipocalin_2"/>
    <property type="match status" value="1"/>
</dbReference>
<keyword evidence="1" id="KW-1015">Disulfide bond</keyword>
<dbReference type="EMBL" id="KZ308204">
    <property type="protein sequence ID" value="KAG8224628.1"/>
    <property type="molecule type" value="Genomic_DNA"/>
</dbReference>
<keyword evidence="2" id="KW-0812">Transmembrane</keyword>
<dbReference type="InterPro" id="IPR003057">
    <property type="entry name" value="Invtbrt_color"/>
</dbReference>
<dbReference type="SUPFAM" id="SSF50814">
    <property type="entry name" value="Lipocalins"/>
    <property type="match status" value="1"/>
</dbReference>
<dbReference type="PANTHER" id="PTHR10612">
    <property type="entry name" value="APOLIPOPROTEIN D"/>
    <property type="match status" value="1"/>
</dbReference>
<keyword evidence="5" id="KW-1185">Reference proteome</keyword>
<dbReference type="OrthoDB" id="565904at2759"/>
<sequence length="252" mass="28682">MLVTRSIRKIEPLTTANRDKLSYLTSQFSNIYLENKARRSLSSKKEMSWVWIATFLLLRQASADSTFVDRCPSPTAVSNFTWTKYTGTWYEIESTPNALEFGGHCVRFSYKHSTGEKISYYGQLEPEISSSLEAKFRLTYLTPSGKAVKGFTSEKYWILDTDYESYSIAWSCETYQIAAVPTPRHKAWILGREKTMSMKTYAKVEAVLRNLTHIFPRYSLKETIPCSAGVVCSMNIFTLLSTLVIGGIISSR</sequence>
<dbReference type="InterPro" id="IPR012674">
    <property type="entry name" value="Calycin"/>
</dbReference>
<reference evidence="4" key="2">
    <citation type="submission" date="2017-10" db="EMBL/GenBank/DDBJ databases">
        <title>Ladona fulva Genome sequencing and assembly.</title>
        <authorList>
            <person name="Murali S."/>
            <person name="Richards S."/>
            <person name="Bandaranaike D."/>
            <person name="Bellair M."/>
            <person name="Blankenburg K."/>
            <person name="Chao H."/>
            <person name="Dinh H."/>
            <person name="Doddapaneni H."/>
            <person name="Dugan-Rocha S."/>
            <person name="Elkadiri S."/>
            <person name="Gnanaolivu R."/>
            <person name="Hernandez B."/>
            <person name="Skinner E."/>
            <person name="Javaid M."/>
            <person name="Lee S."/>
            <person name="Li M."/>
            <person name="Ming W."/>
            <person name="Munidasa M."/>
            <person name="Muniz J."/>
            <person name="Nguyen L."/>
            <person name="Hughes D."/>
            <person name="Osuji N."/>
            <person name="Pu L.-L."/>
            <person name="Puazo M."/>
            <person name="Qu C."/>
            <person name="Quiroz J."/>
            <person name="Raj R."/>
            <person name="Weissenberger G."/>
            <person name="Xin Y."/>
            <person name="Zou X."/>
            <person name="Han Y."/>
            <person name="Worley K."/>
            <person name="Muzny D."/>
            <person name="Gibbs R."/>
        </authorList>
    </citation>
    <scope>NUCLEOTIDE SEQUENCE</scope>
    <source>
        <strain evidence="4">Sampled in the wild</strain>
    </source>
</reference>
<evidence type="ECO:0000259" key="3">
    <source>
        <dbReference type="Pfam" id="PF08212"/>
    </source>
</evidence>
<dbReference type="GO" id="GO:0005737">
    <property type="term" value="C:cytoplasm"/>
    <property type="evidence" value="ECO:0007669"/>
    <property type="project" value="TreeGrafter"/>
</dbReference>
<dbReference type="Proteomes" id="UP000792457">
    <property type="component" value="Unassembled WGS sequence"/>
</dbReference>
<evidence type="ECO:0000313" key="5">
    <source>
        <dbReference type="Proteomes" id="UP000792457"/>
    </source>
</evidence>
<name>A0A8K0NWV4_LADFU</name>
<dbReference type="PROSITE" id="PS00213">
    <property type="entry name" value="LIPOCALIN"/>
    <property type="match status" value="1"/>
</dbReference>
<dbReference type="GO" id="GO:0006629">
    <property type="term" value="P:lipid metabolic process"/>
    <property type="evidence" value="ECO:0007669"/>
    <property type="project" value="TreeGrafter"/>
</dbReference>
<dbReference type="Gene3D" id="2.40.128.20">
    <property type="match status" value="1"/>
</dbReference>
<proteinExistence type="predicted"/>
<protein>
    <recommendedName>
        <fullName evidence="3">Lipocalin/cytosolic fatty-acid binding domain-containing protein</fullName>
    </recommendedName>
</protein>
<gene>
    <name evidence="4" type="ORF">J437_LFUL003062</name>
</gene>
<dbReference type="InterPro" id="IPR022272">
    <property type="entry name" value="Lipocalin_CS"/>
</dbReference>
<evidence type="ECO:0000256" key="2">
    <source>
        <dbReference type="SAM" id="Phobius"/>
    </source>
</evidence>
<evidence type="ECO:0000313" key="4">
    <source>
        <dbReference type="EMBL" id="KAG8224628.1"/>
    </source>
</evidence>
<feature type="domain" description="Lipocalin/cytosolic fatty-acid binding" evidence="3">
    <location>
        <begin position="83"/>
        <end position="209"/>
    </location>
</feature>
<dbReference type="InterPro" id="IPR000566">
    <property type="entry name" value="Lipocln_cytosolic_FA-bd_dom"/>
</dbReference>
<dbReference type="GO" id="GO:0000302">
    <property type="term" value="P:response to reactive oxygen species"/>
    <property type="evidence" value="ECO:0007669"/>
    <property type="project" value="TreeGrafter"/>
</dbReference>
<keyword evidence="2" id="KW-1133">Transmembrane helix</keyword>
<reference evidence="4" key="1">
    <citation type="submission" date="2013-04" db="EMBL/GenBank/DDBJ databases">
        <authorList>
            <person name="Qu J."/>
            <person name="Murali S.C."/>
            <person name="Bandaranaike D."/>
            <person name="Bellair M."/>
            <person name="Blankenburg K."/>
            <person name="Chao H."/>
            <person name="Dinh H."/>
            <person name="Doddapaneni H."/>
            <person name="Downs B."/>
            <person name="Dugan-Rocha S."/>
            <person name="Elkadiri S."/>
            <person name="Gnanaolivu R.D."/>
            <person name="Hernandez B."/>
            <person name="Javaid M."/>
            <person name="Jayaseelan J.C."/>
            <person name="Lee S."/>
            <person name="Li M."/>
            <person name="Ming W."/>
            <person name="Munidasa M."/>
            <person name="Muniz J."/>
            <person name="Nguyen L."/>
            <person name="Ongeri F."/>
            <person name="Osuji N."/>
            <person name="Pu L.-L."/>
            <person name="Puazo M."/>
            <person name="Qu C."/>
            <person name="Quiroz J."/>
            <person name="Raj R."/>
            <person name="Weissenberger G."/>
            <person name="Xin Y."/>
            <person name="Zou X."/>
            <person name="Han Y."/>
            <person name="Richards S."/>
            <person name="Worley K."/>
            <person name="Muzny D."/>
            <person name="Gibbs R."/>
        </authorList>
    </citation>
    <scope>NUCLEOTIDE SEQUENCE</scope>
    <source>
        <strain evidence="4">Sampled in the wild</strain>
    </source>
</reference>
<evidence type="ECO:0000256" key="1">
    <source>
        <dbReference type="ARBA" id="ARBA00023157"/>
    </source>
</evidence>
<dbReference type="PANTHER" id="PTHR10612:SF34">
    <property type="entry name" value="APOLIPOPROTEIN D"/>
    <property type="match status" value="1"/>
</dbReference>
<keyword evidence="2" id="KW-0472">Membrane</keyword>
<organism evidence="4 5">
    <name type="scientific">Ladona fulva</name>
    <name type="common">Scarce chaser dragonfly</name>
    <name type="synonym">Libellula fulva</name>
    <dbReference type="NCBI Taxonomy" id="123851"/>
    <lineage>
        <taxon>Eukaryota</taxon>
        <taxon>Metazoa</taxon>
        <taxon>Ecdysozoa</taxon>
        <taxon>Arthropoda</taxon>
        <taxon>Hexapoda</taxon>
        <taxon>Insecta</taxon>
        <taxon>Pterygota</taxon>
        <taxon>Palaeoptera</taxon>
        <taxon>Odonata</taxon>
        <taxon>Epiprocta</taxon>
        <taxon>Anisoptera</taxon>
        <taxon>Libelluloidea</taxon>
        <taxon>Libellulidae</taxon>
        <taxon>Ladona</taxon>
    </lineage>
</organism>